<dbReference type="PANTHER" id="PTHR30606:SF10">
    <property type="entry name" value="PHOSPHATIDYLINOSITOL MANNOSIDE ACYLTRANSFERASE"/>
    <property type="match status" value="1"/>
</dbReference>
<dbReference type="Pfam" id="PF03279">
    <property type="entry name" value="Lip_A_acyltrans"/>
    <property type="match status" value="1"/>
</dbReference>
<organism evidence="7 8">
    <name type="scientific">Rhodococcus antarcticus</name>
    <dbReference type="NCBI Taxonomy" id="2987751"/>
    <lineage>
        <taxon>Bacteria</taxon>
        <taxon>Bacillati</taxon>
        <taxon>Actinomycetota</taxon>
        <taxon>Actinomycetes</taxon>
        <taxon>Mycobacteriales</taxon>
        <taxon>Nocardiaceae</taxon>
        <taxon>Rhodococcus</taxon>
    </lineage>
</organism>
<proteinExistence type="predicted"/>
<dbReference type="RefSeq" id="WP_265384196.1">
    <property type="nucleotide sequence ID" value="NZ_CP110615.1"/>
</dbReference>
<evidence type="ECO:0000256" key="4">
    <source>
        <dbReference type="ARBA" id="ARBA00022679"/>
    </source>
</evidence>
<evidence type="ECO:0000313" key="8">
    <source>
        <dbReference type="Proteomes" id="UP001164965"/>
    </source>
</evidence>
<evidence type="ECO:0000256" key="6">
    <source>
        <dbReference type="ARBA" id="ARBA00023315"/>
    </source>
</evidence>
<evidence type="ECO:0000256" key="2">
    <source>
        <dbReference type="ARBA" id="ARBA00022475"/>
    </source>
</evidence>
<keyword evidence="6 7" id="KW-0012">Acyltransferase</keyword>
<name>A0ABY6P368_9NOCA</name>
<evidence type="ECO:0000256" key="3">
    <source>
        <dbReference type="ARBA" id="ARBA00022519"/>
    </source>
</evidence>
<dbReference type="Proteomes" id="UP001164965">
    <property type="component" value="Chromosome"/>
</dbReference>
<dbReference type="CDD" id="cd07984">
    <property type="entry name" value="LPLAT_LABLAT-like"/>
    <property type="match status" value="1"/>
</dbReference>
<reference evidence="7" key="1">
    <citation type="submission" date="2022-10" db="EMBL/GenBank/DDBJ databases">
        <title>Rhodococcus sp.75.</title>
        <authorList>
            <person name="Sun M."/>
        </authorList>
    </citation>
    <scope>NUCLEOTIDE SEQUENCE</scope>
    <source>
        <strain evidence="7">75</strain>
    </source>
</reference>
<sequence>MTASRSDRVRSRAGELGYAAGWRLVRALPEPVATLAFTLGADVAARRGDHLQLRRNLGRVLGVAPGEVPQTVVRDALRSYARYWQEAFRLPSADHEDIRARVRIEGDENIQAGLDAGRGVLLVLPHTGNWDVAGLWLVGRTGTFTTVAERLRPESLYRRFVAYRENLGFEILPLTGGESPVRGIVRRLRAGGVVCLVGDRDLSRAGIPVTFFGEAARMPAGPASIARSTGAALLPVDCVFTGAGWRLRVHPPVDPTLDVAAATQVVADRFAASIAAHPADWHMLQPFWVADLPARWQAELGGAG</sequence>
<evidence type="ECO:0000256" key="1">
    <source>
        <dbReference type="ARBA" id="ARBA00004533"/>
    </source>
</evidence>
<keyword evidence="8" id="KW-1185">Reference proteome</keyword>
<dbReference type="EMBL" id="CP110615">
    <property type="protein sequence ID" value="UZJ26092.1"/>
    <property type="molecule type" value="Genomic_DNA"/>
</dbReference>
<dbReference type="NCBIfam" id="NF005919">
    <property type="entry name" value="PRK07920.1"/>
    <property type="match status" value="1"/>
</dbReference>
<comment type="subcellular location">
    <subcellularLocation>
        <location evidence="1">Cell inner membrane</location>
    </subcellularLocation>
</comment>
<evidence type="ECO:0000256" key="5">
    <source>
        <dbReference type="ARBA" id="ARBA00023136"/>
    </source>
</evidence>
<dbReference type="InterPro" id="IPR004960">
    <property type="entry name" value="LipA_acyltrans"/>
</dbReference>
<keyword evidence="3" id="KW-0997">Cell inner membrane</keyword>
<evidence type="ECO:0000313" key="7">
    <source>
        <dbReference type="EMBL" id="UZJ26092.1"/>
    </source>
</evidence>
<gene>
    <name evidence="7" type="ORF">RHODO2019_06615</name>
</gene>
<keyword evidence="5" id="KW-0472">Membrane</keyword>
<keyword evidence="4" id="KW-0808">Transferase</keyword>
<protein>
    <submittedName>
        <fullName evidence="7">Phosphatidylinositol mannoside acyltransferase</fullName>
    </submittedName>
</protein>
<dbReference type="PANTHER" id="PTHR30606">
    <property type="entry name" value="LIPID A BIOSYNTHESIS LAUROYL ACYLTRANSFERASE"/>
    <property type="match status" value="1"/>
</dbReference>
<dbReference type="GO" id="GO:0016746">
    <property type="term" value="F:acyltransferase activity"/>
    <property type="evidence" value="ECO:0007669"/>
    <property type="project" value="UniProtKB-KW"/>
</dbReference>
<accession>A0ABY6P368</accession>
<keyword evidence="2" id="KW-1003">Cell membrane</keyword>